<comment type="caution">
    <text evidence="2">The sequence shown here is derived from an EMBL/GenBank/DDBJ whole genome shotgun (WGS) entry which is preliminary data.</text>
</comment>
<dbReference type="EMBL" id="JAKNRW010000017">
    <property type="protein sequence ID" value="MCK1792165.1"/>
    <property type="molecule type" value="Genomic_DNA"/>
</dbReference>
<proteinExistence type="predicted"/>
<gene>
    <name evidence="2" type="ORF">L9059_18625</name>
</gene>
<dbReference type="InterPro" id="IPR045630">
    <property type="entry name" value="DUF6316"/>
</dbReference>
<dbReference type="Proteomes" id="UP001299876">
    <property type="component" value="Unassembled WGS sequence"/>
</dbReference>
<accession>A0ABT0F2D2</accession>
<keyword evidence="3" id="KW-1185">Reference proteome</keyword>
<dbReference type="Pfam" id="PF19837">
    <property type="entry name" value="DUF6316"/>
    <property type="match status" value="1"/>
</dbReference>
<dbReference type="RefSeq" id="WP_247292420.1">
    <property type="nucleotide sequence ID" value="NZ_JAKNRW010000017.1"/>
</dbReference>
<sequence length="68" mass="7812">MYGMRAQDNAPATHFRSDRLCRVNGELYFSTRENTLEGPYGNAEVAAQGVRDYIERMQKMSARHQSEV</sequence>
<organism evidence="2 3">
    <name type="scientific">Pseudomonas violetae</name>
    <dbReference type="NCBI Taxonomy" id="2915813"/>
    <lineage>
        <taxon>Bacteria</taxon>
        <taxon>Pseudomonadati</taxon>
        <taxon>Pseudomonadota</taxon>
        <taxon>Gammaproteobacteria</taxon>
        <taxon>Pseudomonadales</taxon>
        <taxon>Pseudomonadaceae</taxon>
        <taxon>Pseudomonas</taxon>
    </lineage>
</organism>
<name>A0ABT0F2D2_9PSED</name>
<protein>
    <submittedName>
        <fullName evidence="2">DUF6316 family protein</fullName>
    </submittedName>
</protein>
<reference evidence="2 3" key="1">
    <citation type="submission" date="2022-02" db="EMBL/GenBank/DDBJ databases">
        <title>Comparative genomics of the first Antarctic Pseudomonas spp. capable of biotransforming 2,4,6-Trinitrotoluene.</title>
        <authorList>
            <person name="Cabrera M.A."/>
            <person name="Marquez S.L."/>
            <person name="Perez-Donoso J.M."/>
        </authorList>
    </citation>
    <scope>NUCLEOTIDE SEQUENCE [LARGE SCALE GENOMIC DNA]</scope>
    <source>
        <strain evidence="2 3">TNT19</strain>
    </source>
</reference>
<feature type="domain" description="DUF6316" evidence="1">
    <location>
        <begin position="5"/>
        <end position="58"/>
    </location>
</feature>
<evidence type="ECO:0000313" key="3">
    <source>
        <dbReference type="Proteomes" id="UP001299876"/>
    </source>
</evidence>
<evidence type="ECO:0000313" key="2">
    <source>
        <dbReference type="EMBL" id="MCK1792165.1"/>
    </source>
</evidence>
<evidence type="ECO:0000259" key="1">
    <source>
        <dbReference type="Pfam" id="PF19837"/>
    </source>
</evidence>